<dbReference type="OrthoDB" id="5411773at2759"/>
<dbReference type="STRING" id="282301.A0A267DDU5"/>
<sequence length="207" mass="22891">AKMASAMYLEHYLDSLESLPADLERNFNLIRDHDQKVQSILGEAEEATAKYLTEARSMGKAERADKCKEIGAFFSEGGCLLMRKCSWPCRHTRWWTDTSAGWTLTWPALRPSSRSAPTAPLKAVAPPVSVLLAAAEAPTRSTVETTALASQAAPDAVGNGASAPTRTTALTRRPGASPSSWRRERRPPRPTMQRRNCRRPACRSRRR</sequence>
<gene>
    <name evidence="3" type="ORF">BOX15_Mlig018584g3</name>
</gene>
<evidence type="ECO:0000259" key="2">
    <source>
        <dbReference type="Pfam" id="PF12998"/>
    </source>
</evidence>
<reference evidence="3 4" key="1">
    <citation type="submission" date="2017-06" db="EMBL/GenBank/DDBJ databases">
        <title>A platform for efficient transgenesis in Macrostomum lignano, a flatworm model organism for stem cell research.</title>
        <authorList>
            <person name="Berezikov E."/>
        </authorList>
    </citation>
    <scope>NUCLEOTIDE SEQUENCE [LARGE SCALE GENOMIC DNA]</scope>
    <source>
        <strain evidence="3">DV1</strain>
        <tissue evidence="3">Whole organism</tissue>
    </source>
</reference>
<feature type="compositionally biased region" description="Basic residues" evidence="1">
    <location>
        <begin position="195"/>
        <end position="207"/>
    </location>
</feature>
<evidence type="ECO:0000313" key="4">
    <source>
        <dbReference type="Proteomes" id="UP000215902"/>
    </source>
</evidence>
<proteinExistence type="predicted"/>
<keyword evidence="4" id="KW-1185">Reference proteome</keyword>
<accession>A0A267DDU5</accession>
<dbReference type="Pfam" id="PF12998">
    <property type="entry name" value="ING"/>
    <property type="match status" value="1"/>
</dbReference>
<dbReference type="AlphaFoldDB" id="A0A267DDU5"/>
<comment type="caution">
    <text evidence="3">The sequence shown here is derived from an EMBL/GenBank/DDBJ whole genome shotgun (WGS) entry which is preliminary data.</text>
</comment>
<feature type="domain" description="Inhibitor of growth protein N-terminal histone-binding" evidence="2">
    <location>
        <begin position="8"/>
        <end position="76"/>
    </location>
</feature>
<feature type="compositionally biased region" description="Low complexity" evidence="1">
    <location>
        <begin position="161"/>
        <end position="180"/>
    </location>
</feature>
<evidence type="ECO:0000313" key="3">
    <source>
        <dbReference type="EMBL" id="PAA47468.1"/>
    </source>
</evidence>
<feature type="region of interest" description="Disordered" evidence="1">
    <location>
        <begin position="147"/>
        <end position="207"/>
    </location>
</feature>
<organism evidence="3 4">
    <name type="scientific">Macrostomum lignano</name>
    <dbReference type="NCBI Taxonomy" id="282301"/>
    <lineage>
        <taxon>Eukaryota</taxon>
        <taxon>Metazoa</taxon>
        <taxon>Spiralia</taxon>
        <taxon>Lophotrochozoa</taxon>
        <taxon>Platyhelminthes</taxon>
        <taxon>Rhabditophora</taxon>
        <taxon>Macrostomorpha</taxon>
        <taxon>Macrostomida</taxon>
        <taxon>Macrostomidae</taxon>
        <taxon>Macrostomum</taxon>
    </lineage>
</organism>
<feature type="non-terminal residue" evidence="3">
    <location>
        <position position="1"/>
    </location>
</feature>
<dbReference type="Proteomes" id="UP000215902">
    <property type="component" value="Unassembled WGS sequence"/>
</dbReference>
<dbReference type="CDD" id="cd16859">
    <property type="entry name" value="ING_ING4_5"/>
    <property type="match status" value="1"/>
</dbReference>
<dbReference type="InterPro" id="IPR024610">
    <property type="entry name" value="ING_N_histone-binding"/>
</dbReference>
<dbReference type="EMBL" id="NIVC01004441">
    <property type="protein sequence ID" value="PAA47468.1"/>
    <property type="molecule type" value="Genomic_DNA"/>
</dbReference>
<protein>
    <recommendedName>
        <fullName evidence="2">Inhibitor of growth protein N-terminal histone-binding domain-containing protein</fullName>
    </recommendedName>
</protein>
<evidence type="ECO:0000256" key="1">
    <source>
        <dbReference type="SAM" id="MobiDB-lite"/>
    </source>
</evidence>
<dbReference type="Gene3D" id="6.10.140.1740">
    <property type="match status" value="1"/>
</dbReference>
<name>A0A267DDU5_9PLAT</name>